<dbReference type="PATRIC" id="fig|754476.3.peg.1854"/>
<dbReference type="AlphaFoldDB" id="I1XJX5"/>
<dbReference type="STRING" id="754476.Q7A_1876"/>
<dbReference type="HOGENOM" id="CLU_2193878_0_0_6"/>
<dbReference type="OrthoDB" id="9808250at2"/>
<organism evidence="1 2">
    <name type="scientific">Methylophaga nitratireducenticrescens</name>
    <dbReference type="NCBI Taxonomy" id="754476"/>
    <lineage>
        <taxon>Bacteria</taxon>
        <taxon>Pseudomonadati</taxon>
        <taxon>Pseudomonadota</taxon>
        <taxon>Gammaproteobacteria</taxon>
        <taxon>Thiotrichales</taxon>
        <taxon>Piscirickettsiaceae</taxon>
        <taxon>Methylophaga</taxon>
    </lineage>
</organism>
<proteinExistence type="predicted"/>
<name>I1XJX5_METNJ</name>
<reference evidence="1 2" key="2">
    <citation type="journal article" date="2013" name="Int. J. Syst. Evol. Microbiol.">
        <title>Methylophaga nitratireducenticrescens sp. nov. and Methylophaga frappieri sp. nov., isolated from the biofilm of the methanol-fed denitrification system treating the seawater at the Montreal Biodome.</title>
        <authorList>
            <person name="Villeneuve C."/>
            <person name="Martineau C."/>
            <person name="Mauffrey F."/>
            <person name="Villemur R."/>
        </authorList>
    </citation>
    <scope>NUCLEOTIDE SEQUENCE [LARGE SCALE GENOMIC DNA]</scope>
    <source>
        <strain evidence="1 2">JAM1</strain>
    </source>
</reference>
<dbReference type="PROSITE" id="PS51257">
    <property type="entry name" value="PROKAR_LIPOPROTEIN"/>
    <property type="match status" value="1"/>
</dbReference>
<evidence type="ECO:0000313" key="1">
    <source>
        <dbReference type="EMBL" id="AFI84694.1"/>
    </source>
</evidence>
<sequence length="98" mass="10755">MKNSQHPLFALIISLSGCSVMPHINCEKAQKVSVGMSEKEVVRLMGDPYVVQINMQNGKHEKVFGWQDQESIAASKNLLRVKVSTDGHISEVSGNCGE</sequence>
<gene>
    <name evidence="1" type="ordered locus">Q7A_1876</name>
</gene>
<dbReference type="EMBL" id="CP003390">
    <property type="protein sequence ID" value="AFI84694.1"/>
    <property type="molecule type" value="Genomic_DNA"/>
</dbReference>
<accession>I1XJX5</accession>
<protein>
    <submittedName>
        <fullName evidence="1">Uncharacterized protein</fullName>
    </submittedName>
</protein>
<dbReference type="KEGG" id="mej:Q7A_1876"/>
<dbReference type="RefSeq" id="WP_014707063.1">
    <property type="nucleotide sequence ID" value="NC_017857.3"/>
</dbReference>
<evidence type="ECO:0000313" key="2">
    <source>
        <dbReference type="Proteomes" id="UP000009144"/>
    </source>
</evidence>
<dbReference type="Proteomes" id="UP000009144">
    <property type="component" value="Chromosome"/>
</dbReference>
<keyword evidence="2" id="KW-1185">Reference proteome</keyword>
<dbReference type="eggNOG" id="ENOG502ZWHF">
    <property type="taxonomic scope" value="Bacteria"/>
</dbReference>
<reference evidence="1 2" key="1">
    <citation type="journal article" date="2012" name="J. Bacteriol.">
        <title>Complete genome sequences of Methylophaga sp. strain JAM1 and Methylophaga sp. strain JAM7.</title>
        <authorList>
            <person name="Villeneuve C."/>
            <person name="Martineau C."/>
            <person name="Mauffrey F."/>
            <person name="Villemur R."/>
        </authorList>
    </citation>
    <scope>NUCLEOTIDE SEQUENCE [LARGE SCALE GENOMIC DNA]</scope>
    <source>
        <strain evidence="1 2">JAM1</strain>
    </source>
</reference>